<accession>A0A4R6TNJ8</accession>
<evidence type="ECO:0000313" key="5">
    <source>
        <dbReference type="Proteomes" id="UP000295468"/>
    </source>
</evidence>
<evidence type="ECO:0000313" key="4">
    <source>
        <dbReference type="EMBL" id="TDQ31175.1"/>
    </source>
</evidence>
<gene>
    <name evidence="4" type="ORF">CLV82_1877</name>
</gene>
<keyword evidence="1" id="KW-0479">Metal-binding</keyword>
<dbReference type="InterPro" id="IPR011050">
    <property type="entry name" value="Pectin_lyase_fold/virulence"/>
</dbReference>
<name>A0A4R6TNJ8_9FLAO</name>
<proteinExistence type="predicted"/>
<dbReference type="InterPro" id="IPR052063">
    <property type="entry name" value="Polysaccharide_Lyase_1"/>
</dbReference>
<sequence>MSCLIISVLMSCSKDSDLLINSILNDQTKDLEEYSSASDKKEEDSGSSESEADLTHSDETDSQNYQDEAHIDYGPLKAFPSAYGAGAYTTGGRGGSVLHVTNLNDSGPGSLRAALNASGKRIIVFDVSGVIVNKTPLVVKNGDFTIAGQTAPEGGITITGERTEFSGCKNFIVRYIRIRPRFNTYNERDAVSIASCSDYIFDHLSTSWGTDEIISTSGGVNNATFQRILIAEGNKTGSIMGNSDDPSVSENFSMHNCLFYNISHRFPNVNSNGRVDVINNVVYNWNYRLIRTQGSVQLNHLNNFYLRQKNNAYTNQLNKVDYSYGGTKPQIYTAGNIIGLGIFEDPKADNWELWSTFNSWSYGGKSYRSDTPEPAPADFRAPNSYSLLGSPLPIKPAVEAYNNIVNDVGANKRLNEHGEVVIDQDVLDANYLSRVIGDNPQRYDYKSLTDITNSAHYINFFAGIASTPLNYGYTDTDQDGMPDAWEEARSYLDPNDPADGNLDFNNDGYTNLEDFLNQVDF</sequence>
<dbReference type="Gene3D" id="2.160.20.10">
    <property type="entry name" value="Single-stranded right-handed beta-helix, Pectin lyase-like"/>
    <property type="match status" value="1"/>
</dbReference>
<feature type="region of interest" description="Disordered" evidence="3">
    <location>
        <begin position="33"/>
        <end position="65"/>
    </location>
</feature>
<dbReference type="OrthoDB" id="8737820at2"/>
<keyword evidence="5" id="KW-1185">Reference proteome</keyword>
<dbReference type="AlphaFoldDB" id="A0A4R6TNJ8"/>
<dbReference type="Proteomes" id="UP000295468">
    <property type="component" value="Unassembled WGS sequence"/>
</dbReference>
<feature type="compositionally biased region" description="Basic and acidic residues" evidence="3">
    <location>
        <begin position="33"/>
        <end position="44"/>
    </location>
</feature>
<evidence type="ECO:0000256" key="1">
    <source>
        <dbReference type="ARBA" id="ARBA00022723"/>
    </source>
</evidence>
<evidence type="ECO:0000256" key="2">
    <source>
        <dbReference type="ARBA" id="ARBA00023180"/>
    </source>
</evidence>
<dbReference type="InterPro" id="IPR012334">
    <property type="entry name" value="Pectin_lyas_fold"/>
</dbReference>
<evidence type="ECO:0000256" key="3">
    <source>
        <dbReference type="SAM" id="MobiDB-lite"/>
    </source>
</evidence>
<dbReference type="EMBL" id="SNYI01000002">
    <property type="protein sequence ID" value="TDQ31175.1"/>
    <property type="molecule type" value="Genomic_DNA"/>
</dbReference>
<keyword evidence="2" id="KW-0325">Glycoprotein</keyword>
<protein>
    <recommendedName>
        <fullName evidence="6">Pectate lyase</fullName>
    </recommendedName>
</protein>
<organism evidence="4 5">
    <name type="scientific">Zeaxanthinibacter enoshimensis</name>
    <dbReference type="NCBI Taxonomy" id="392009"/>
    <lineage>
        <taxon>Bacteria</taxon>
        <taxon>Pseudomonadati</taxon>
        <taxon>Bacteroidota</taxon>
        <taxon>Flavobacteriia</taxon>
        <taxon>Flavobacteriales</taxon>
        <taxon>Flavobacteriaceae</taxon>
        <taxon>Zeaxanthinibacter</taxon>
    </lineage>
</organism>
<dbReference type="SUPFAM" id="SSF51126">
    <property type="entry name" value="Pectin lyase-like"/>
    <property type="match status" value="1"/>
</dbReference>
<comment type="caution">
    <text evidence="4">The sequence shown here is derived from an EMBL/GenBank/DDBJ whole genome shotgun (WGS) entry which is preliminary data.</text>
</comment>
<evidence type="ECO:0008006" key="6">
    <source>
        <dbReference type="Google" id="ProtNLM"/>
    </source>
</evidence>
<reference evidence="4 5" key="1">
    <citation type="submission" date="2019-03" db="EMBL/GenBank/DDBJ databases">
        <title>Genomic Encyclopedia of Archaeal and Bacterial Type Strains, Phase II (KMG-II): from individual species to whole genera.</title>
        <authorList>
            <person name="Goeker M."/>
        </authorList>
    </citation>
    <scope>NUCLEOTIDE SEQUENCE [LARGE SCALE GENOMIC DNA]</scope>
    <source>
        <strain evidence="4 5">DSM 18435</strain>
    </source>
</reference>
<dbReference type="PANTHER" id="PTHR42970">
    <property type="entry name" value="PECTATE LYASE C-RELATED"/>
    <property type="match status" value="1"/>
</dbReference>
<dbReference type="PANTHER" id="PTHR42970:SF1">
    <property type="entry name" value="PECTATE LYASE C-RELATED"/>
    <property type="match status" value="1"/>
</dbReference>
<dbReference type="GO" id="GO:0046872">
    <property type="term" value="F:metal ion binding"/>
    <property type="evidence" value="ECO:0007669"/>
    <property type="project" value="UniProtKB-KW"/>
</dbReference>